<evidence type="ECO:0000313" key="3">
    <source>
        <dbReference type="Proteomes" id="UP000053660"/>
    </source>
</evidence>
<dbReference type="InterPro" id="IPR039844">
    <property type="entry name" value="URB1"/>
</dbReference>
<dbReference type="PANTHER" id="PTHR13500">
    <property type="entry name" value="NUCLEOLAR PRERIBOSOMAL-ASSOCIATED PROTEIN 1"/>
    <property type="match status" value="1"/>
</dbReference>
<dbReference type="GO" id="GO:0000466">
    <property type="term" value="P:maturation of 5.8S rRNA from tricistronic rRNA transcript (SSU-rRNA, 5.8S rRNA, LSU-rRNA)"/>
    <property type="evidence" value="ECO:0007669"/>
    <property type="project" value="TreeGrafter"/>
</dbReference>
<protein>
    <recommendedName>
        <fullName evidence="1">URB1 C-terminal domain-containing protein</fullName>
    </recommendedName>
</protein>
<dbReference type="InterPro" id="IPR032436">
    <property type="entry name" value="URB1_C"/>
</dbReference>
<organism evidence="2 3">
    <name type="scientific">Oesophagostomum dentatum</name>
    <name type="common">Nodular worm</name>
    <dbReference type="NCBI Taxonomy" id="61180"/>
    <lineage>
        <taxon>Eukaryota</taxon>
        <taxon>Metazoa</taxon>
        <taxon>Ecdysozoa</taxon>
        <taxon>Nematoda</taxon>
        <taxon>Chromadorea</taxon>
        <taxon>Rhabditida</taxon>
        <taxon>Rhabditina</taxon>
        <taxon>Rhabditomorpha</taxon>
        <taxon>Strongyloidea</taxon>
        <taxon>Strongylidae</taxon>
        <taxon>Oesophagostomum</taxon>
    </lineage>
</organism>
<feature type="domain" description="URB1 C-terminal" evidence="1">
    <location>
        <begin position="4"/>
        <end position="101"/>
    </location>
</feature>
<proteinExistence type="predicted"/>
<reference evidence="2 3" key="1">
    <citation type="submission" date="2014-03" db="EMBL/GenBank/DDBJ databases">
        <title>Draft genome of the hookworm Oesophagostomum dentatum.</title>
        <authorList>
            <person name="Mitreva M."/>
        </authorList>
    </citation>
    <scope>NUCLEOTIDE SEQUENCE [LARGE SCALE GENOMIC DNA]</scope>
    <source>
        <strain evidence="2 3">OD-Hann</strain>
    </source>
</reference>
<dbReference type="Proteomes" id="UP000053660">
    <property type="component" value="Unassembled WGS sequence"/>
</dbReference>
<dbReference type="OrthoDB" id="72892at2759"/>
<dbReference type="PANTHER" id="PTHR13500:SF0">
    <property type="entry name" value="NUCLEOLAR PRE-RIBOSOMAL-ASSOCIATED PROTEIN 1"/>
    <property type="match status" value="1"/>
</dbReference>
<dbReference type="Pfam" id="PF16201">
    <property type="entry name" value="NopRA1"/>
    <property type="match status" value="1"/>
</dbReference>
<keyword evidence="3" id="KW-1185">Reference proteome</keyword>
<gene>
    <name evidence="2" type="ORF">OESDEN_04161</name>
</gene>
<name>A0A0B1TIE4_OESDE</name>
<dbReference type="AlphaFoldDB" id="A0A0B1TIE4"/>
<evidence type="ECO:0000259" key="1">
    <source>
        <dbReference type="Pfam" id="PF16201"/>
    </source>
</evidence>
<dbReference type="GO" id="GO:0005730">
    <property type="term" value="C:nucleolus"/>
    <property type="evidence" value="ECO:0007669"/>
    <property type="project" value="TreeGrafter"/>
</dbReference>
<accession>A0A0B1TIE4</accession>
<sequence>MPRSLQSTEVPELYKLLLSSSADHHNQEREWILTLISEGLIEPMDYNVLQNRSGIKLMLSLFPTCMVDMVARRLILNTLKAAVQMPSVAHDLFYRMNLHSWIASVIDNRLLSAWEQCYLGQIYSLLIANERKHQRHSSPETPECRFKVANVTAQMATRKVMSVMESLKDKPIAAENIRLMQSTLDAKWRPKKKRV</sequence>
<evidence type="ECO:0000313" key="2">
    <source>
        <dbReference type="EMBL" id="KHJ95881.1"/>
    </source>
</evidence>
<dbReference type="GO" id="GO:0000463">
    <property type="term" value="P:maturation of LSU-rRNA from tricistronic rRNA transcript (SSU-rRNA, 5.8S rRNA, LSU-rRNA)"/>
    <property type="evidence" value="ECO:0007669"/>
    <property type="project" value="TreeGrafter"/>
</dbReference>
<dbReference type="EMBL" id="KN549819">
    <property type="protein sequence ID" value="KHJ95881.1"/>
    <property type="molecule type" value="Genomic_DNA"/>
</dbReference>